<evidence type="ECO:0000259" key="12">
    <source>
        <dbReference type="PROSITE" id="PS50113"/>
    </source>
</evidence>
<gene>
    <name evidence="13" type="ORF">L9S41_10330</name>
</gene>
<dbReference type="EMBL" id="CP092109">
    <property type="protein sequence ID" value="UWZ78095.1"/>
    <property type="molecule type" value="Genomic_DNA"/>
</dbReference>
<dbReference type="SUPFAM" id="SSF52172">
    <property type="entry name" value="CheY-like"/>
    <property type="match status" value="1"/>
</dbReference>
<dbReference type="Gene3D" id="3.30.565.10">
    <property type="entry name" value="Histidine kinase-like ATPase, C-terminal domain"/>
    <property type="match status" value="1"/>
</dbReference>
<evidence type="ECO:0000256" key="2">
    <source>
        <dbReference type="ARBA" id="ARBA00012438"/>
    </source>
</evidence>
<evidence type="ECO:0000256" key="6">
    <source>
        <dbReference type="ARBA" id="ARBA00023012"/>
    </source>
</evidence>
<evidence type="ECO:0000256" key="8">
    <source>
        <dbReference type="SAM" id="Coils"/>
    </source>
</evidence>
<dbReference type="PROSITE" id="PS50109">
    <property type="entry name" value="HIS_KIN"/>
    <property type="match status" value="1"/>
</dbReference>
<dbReference type="InterPro" id="IPR013656">
    <property type="entry name" value="PAS_4"/>
</dbReference>
<dbReference type="SMART" id="SM00388">
    <property type="entry name" value="HisKA"/>
    <property type="match status" value="1"/>
</dbReference>
<dbReference type="SMART" id="SM00086">
    <property type="entry name" value="PAC"/>
    <property type="match status" value="3"/>
</dbReference>
<dbReference type="Gene3D" id="3.40.50.2300">
    <property type="match status" value="1"/>
</dbReference>
<dbReference type="CDD" id="cd00130">
    <property type="entry name" value="PAS"/>
    <property type="match status" value="2"/>
</dbReference>
<evidence type="ECO:0000256" key="3">
    <source>
        <dbReference type="ARBA" id="ARBA00022553"/>
    </source>
</evidence>
<evidence type="ECO:0000313" key="13">
    <source>
        <dbReference type="EMBL" id="UWZ78095.1"/>
    </source>
</evidence>
<dbReference type="Gene3D" id="1.10.287.130">
    <property type="match status" value="1"/>
</dbReference>
<evidence type="ECO:0000256" key="4">
    <source>
        <dbReference type="ARBA" id="ARBA00022679"/>
    </source>
</evidence>
<dbReference type="InterPro" id="IPR000014">
    <property type="entry name" value="PAS"/>
</dbReference>
<dbReference type="Pfam" id="PF02518">
    <property type="entry name" value="HATPase_c"/>
    <property type="match status" value="1"/>
</dbReference>
<reference evidence="13" key="1">
    <citation type="journal article" date="2022" name="Environ. Microbiol.">
        <title>Geoalkalibacter halelectricus SAP #1 sp. nov. possessing extracellular electron transfer and mineral#reducing capabilities from a haloalkaline environment.</title>
        <authorList>
            <person name="Yadav S."/>
            <person name="Singh R."/>
            <person name="Sundharam S.S."/>
            <person name="Chaudhary S."/>
            <person name="Krishnamurthi S."/>
            <person name="Patil S.A."/>
        </authorList>
    </citation>
    <scope>NUCLEOTIDE SEQUENCE</scope>
    <source>
        <strain evidence="13">SAP-1</strain>
    </source>
</reference>
<keyword evidence="14" id="KW-1185">Reference proteome</keyword>
<dbReference type="InterPro" id="IPR036097">
    <property type="entry name" value="HisK_dim/P_sf"/>
</dbReference>
<feature type="domain" description="Histidine kinase" evidence="9">
    <location>
        <begin position="626"/>
        <end position="842"/>
    </location>
</feature>
<dbReference type="SUPFAM" id="SSF55874">
    <property type="entry name" value="ATPase domain of HSP90 chaperone/DNA topoisomerase II/histidine kinase"/>
    <property type="match status" value="1"/>
</dbReference>
<dbReference type="PANTHER" id="PTHR45339">
    <property type="entry name" value="HYBRID SIGNAL TRANSDUCTION HISTIDINE KINASE J"/>
    <property type="match status" value="1"/>
</dbReference>
<dbReference type="InterPro" id="IPR029016">
    <property type="entry name" value="GAF-like_dom_sf"/>
</dbReference>
<dbReference type="CDD" id="cd16922">
    <property type="entry name" value="HATPase_EvgS-ArcB-TorS-like"/>
    <property type="match status" value="1"/>
</dbReference>
<keyword evidence="4" id="KW-0808">Transferase</keyword>
<comment type="catalytic activity">
    <reaction evidence="1">
        <text>ATP + protein L-histidine = ADP + protein N-phospho-L-histidine.</text>
        <dbReference type="EC" id="2.7.13.3"/>
    </reaction>
</comment>
<dbReference type="Pfam" id="PF08448">
    <property type="entry name" value="PAS_4"/>
    <property type="match status" value="1"/>
</dbReference>
<feature type="domain" description="Response regulatory" evidence="10">
    <location>
        <begin position="865"/>
        <end position="983"/>
    </location>
</feature>
<dbReference type="Pfam" id="PF00072">
    <property type="entry name" value="Response_reg"/>
    <property type="match status" value="1"/>
</dbReference>
<dbReference type="PRINTS" id="PR00344">
    <property type="entry name" value="BCTRLSENSOR"/>
</dbReference>
<dbReference type="Pfam" id="PF08447">
    <property type="entry name" value="PAS_3"/>
    <property type="match status" value="1"/>
</dbReference>
<dbReference type="SUPFAM" id="SSF55781">
    <property type="entry name" value="GAF domain-like"/>
    <property type="match status" value="1"/>
</dbReference>
<dbReference type="Gene3D" id="3.30.450.40">
    <property type="match status" value="1"/>
</dbReference>
<dbReference type="InterPro" id="IPR011006">
    <property type="entry name" value="CheY-like_superfamily"/>
</dbReference>
<feature type="domain" description="PAS" evidence="11">
    <location>
        <begin position="485"/>
        <end position="528"/>
    </location>
</feature>
<feature type="domain" description="PAC" evidence="12">
    <location>
        <begin position="268"/>
        <end position="320"/>
    </location>
</feature>
<evidence type="ECO:0000256" key="7">
    <source>
        <dbReference type="PROSITE-ProRule" id="PRU00169"/>
    </source>
</evidence>
<dbReference type="PROSITE" id="PS50112">
    <property type="entry name" value="PAS"/>
    <property type="match status" value="2"/>
</dbReference>
<evidence type="ECO:0000313" key="14">
    <source>
        <dbReference type="Proteomes" id="UP001060414"/>
    </source>
</evidence>
<dbReference type="SMART" id="SM00448">
    <property type="entry name" value="REC"/>
    <property type="match status" value="1"/>
</dbReference>
<dbReference type="Pfam" id="PF00512">
    <property type="entry name" value="HisKA"/>
    <property type="match status" value="1"/>
</dbReference>
<dbReference type="InterPro" id="IPR036890">
    <property type="entry name" value="HATPase_C_sf"/>
</dbReference>
<dbReference type="InterPro" id="IPR001789">
    <property type="entry name" value="Sig_transdc_resp-reg_receiver"/>
</dbReference>
<dbReference type="InterPro" id="IPR003661">
    <property type="entry name" value="HisK_dim/P_dom"/>
</dbReference>
<dbReference type="InterPro" id="IPR003018">
    <property type="entry name" value="GAF"/>
</dbReference>
<dbReference type="InterPro" id="IPR035965">
    <property type="entry name" value="PAS-like_dom_sf"/>
</dbReference>
<dbReference type="PANTHER" id="PTHR45339:SF1">
    <property type="entry name" value="HYBRID SIGNAL TRANSDUCTION HISTIDINE KINASE J"/>
    <property type="match status" value="1"/>
</dbReference>
<dbReference type="InterPro" id="IPR000700">
    <property type="entry name" value="PAS-assoc_C"/>
</dbReference>
<dbReference type="SMART" id="SM00387">
    <property type="entry name" value="HATPase_c"/>
    <property type="match status" value="1"/>
</dbReference>
<dbReference type="InterPro" id="IPR005467">
    <property type="entry name" value="His_kinase_dom"/>
</dbReference>
<dbReference type="Gene3D" id="3.30.450.20">
    <property type="entry name" value="PAS domain"/>
    <property type="match status" value="3"/>
</dbReference>
<protein>
    <recommendedName>
        <fullName evidence="2">histidine kinase</fullName>
        <ecNumber evidence="2">2.7.13.3</ecNumber>
    </recommendedName>
</protein>
<dbReference type="SUPFAM" id="SSF55785">
    <property type="entry name" value="PYP-like sensor domain (PAS domain)"/>
    <property type="match status" value="3"/>
</dbReference>
<evidence type="ECO:0000256" key="5">
    <source>
        <dbReference type="ARBA" id="ARBA00022777"/>
    </source>
</evidence>
<evidence type="ECO:0000259" key="10">
    <source>
        <dbReference type="PROSITE" id="PS50110"/>
    </source>
</evidence>
<keyword evidence="3 7" id="KW-0597">Phosphoprotein</keyword>
<dbReference type="Pfam" id="PF13426">
    <property type="entry name" value="PAS_9"/>
    <property type="match status" value="1"/>
</dbReference>
<organism evidence="13 14">
    <name type="scientific">Geoalkalibacter halelectricus</name>
    <dbReference type="NCBI Taxonomy" id="2847045"/>
    <lineage>
        <taxon>Bacteria</taxon>
        <taxon>Pseudomonadati</taxon>
        <taxon>Thermodesulfobacteriota</taxon>
        <taxon>Desulfuromonadia</taxon>
        <taxon>Desulfuromonadales</taxon>
        <taxon>Geoalkalibacteraceae</taxon>
        <taxon>Geoalkalibacter</taxon>
    </lineage>
</organism>
<dbReference type="InterPro" id="IPR001610">
    <property type="entry name" value="PAC"/>
</dbReference>
<dbReference type="SUPFAM" id="SSF47384">
    <property type="entry name" value="Homodimeric domain of signal transducing histidine kinase"/>
    <property type="match status" value="1"/>
</dbReference>
<dbReference type="InterPro" id="IPR013655">
    <property type="entry name" value="PAS_fold_3"/>
</dbReference>
<dbReference type="CDD" id="cd17546">
    <property type="entry name" value="REC_hyHK_CKI1_RcsC-like"/>
    <property type="match status" value="1"/>
</dbReference>
<dbReference type="PROSITE" id="PS50110">
    <property type="entry name" value="RESPONSE_REGULATORY"/>
    <property type="match status" value="1"/>
</dbReference>
<dbReference type="RefSeq" id="WP_260746444.1">
    <property type="nucleotide sequence ID" value="NZ_CP092109.1"/>
</dbReference>
<feature type="coiled-coil region" evidence="8">
    <location>
        <begin position="311"/>
        <end position="363"/>
    </location>
</feature>
<evidence type="ECO:0000259" key="11">
    <source>
        <dbReference type="PROSITE" id="PS50112"/>
    </source>
</evidence>
<feature type="domain" description="PAS" evidence="11">
    <location>
        <begin position="211"/>
        <end position="264"/>
    </location>
</feature>
<dbReference type="SMART" id="SM00091">
    <property type="entry name" value="PAS"/>
    <property type="match status" value="3"/>
</dbReference>
<dbReference type="CDD" id="cd00082">
    <property type="entry name" value="HisKA"/>
    <property type="match status" value="1"/>
</dbReference>
<evidence type="ECO:0000256" key="1">
    <source>
        <dbReference type="ARBA" id="ARBA00000085"/>
    </source>
</evidence>
<dbReference type="InterPro" id="IPR004358">
    <property type="entry name" value="Sig_transdc_His_kin-like_C"/>
</dbReference>
<feature type="modified residue" description="4-aspartylphosphate" evidence="7">
    <location>
        <position position="914"/>
    </location>
</feature>
<proteinExistence type="predicted"/>
<keyword evidence="5" id="KW-0418">Kinase</keyword>
<dbReference type="PROSITE" id="PS50113">
    <property type="entry name" value="PAC"/>
    <property type="match status" value="2"/>
</dbReference>
<keyword evidence="8" id="KW-0175">Coiled coil</keyword>
<accession>A0ABY5ZJH6</accession>
<dbReference type="Pfam" id="PF01590">
    <property type="entry name" value="GAF"/>
    <property type="match status" value="1"/>
</dbReference>
<feature type="domain" description="PAC" evidence="12">
    <location>
        <begin position="432"/>
        <end position="484"/>
    </location>
</feature>
<sequence length="997" mass="112371">MNEPNIARCAADAEQQRSEFFECMDRINRVIHQSDDVEQMLWRVLESAFGMFGCDRIWLFYPCDPEAPTYRIPVEITRPEYPGAHALDVEVPMKPMGDRFCAKVLAADGPVVFGPATDPPIFPELSEQFGVRSQLSMALYPRVGKPWMLGMHQCSHARDWSDAEQRLFEGLGRRIAEGLSTLLLLRDLRQSQERLDLAVTGSREGLWDWPDLDQDAMWWSPRVYEMFGYRPDELKPAQSTLVALASPEDQARFWPTFQAFLNSDESVYDFQFRARSKAGEELWIGSRGRLVRDSKGRPLRMSGAFEDITQRRRVEDELESYRLQLERLVDERTAELQRANDQLKRANRELEHAGQELRHSEERLRLFIKHAPAALAMFDRDMCYLAASHRWKSDFGLGDRDLIGLWEYEVFPDLPDHWKEANDRALAGEVTKVDEDRYERPDGSVQWLRWEARPWHDAVGGIGGIVVACEDITAIKIAEQARRDSESQLQILFEKSPLSIVLVDPADMHFVRFNEKAHTSLGYSREEFARLRVFDLDNRYSAEEIRAILPKLQNSDWHQFESTARTAAGDTRDFQITGQVVEIGGKLLLLQILEDISERKAMERELRQAKDSAEEASRAKSDFLATMSHEIRTPLTVVMAGIEHLLHNAADPQQKAVLEMVDNSAERLHILIEDILDFSRIEARRLEIHREPFNVRDCLDKTLEMFRMQARDKGLELATEISPDVPDTFCGDADRLAQVLINLVGNAVKFTPAGRISVRVGRDARNLLIHVEDTGIGIAQDQLGRLFESFSQLDSSLTRKYGGTGLGLAISKSLAELMGGSLSVSSEQGKGSTFSLTLPLQAAPGEGESAPCTEAVSVVEPSPALILLVDDDPQVRKLVGLILGGGNWQVTTVSSGAEAVERVLEQRFDLVLMDLQMSGMDGLEATRIIREAEAKSGAHTPIVALTAHARVDYKEQCLAAGMDDFLSKPVSKQKLRGMLEKHLRDSVEDASSLSCGR</sequence>
<name>A0ABY5ZJH6_9BACT</name>
<evidence type="ECO:0000259" key="9">
    <source>
        <dbReference type="PROSITE" id="PS50109"/>
    </source>
</evidence>
<dbReference type="EC" id="2.7.13.3" evidence="2"/>
<dbReference type="NCBIfam" id="TIGR00229">
    <property type="entry name" value="sensory_box"/>
    <property type="match status" value="3"/>
</dbReference>
<dbReference type="InterPro" id="IPR003594">
    <property type="entry name" value="HATPase_dom"/>
</dbReference>
<keyword evidence="6" id="KW-0902">Two-component regulatory system</keyword>
<dbReference type="Proteomes" id="UP001060414">
    <property type="component" value="Chromosome"/>
</dbReference>